<keyword evidence="2" id="KW-0472">Membrane</keyword>
<gene>
    <name evidence="3" type="primary">creD</name>
    <name evidence="3" type="ORF">ON753_18940</name>
</gene>
<dbReference type="EMBL" id="JAPEVI010000003">
    <property type="protein sequence ID" value="MCX2724423.1"/>
    <property type="molecule type" value="Genomic_DNA"/>
</dbReference>
<dbReference type="Proteomes" id="UP001300261">
    <property type="component" value="Unassembled WGS sequence"/>
</dbReference>
<keyword evidence="2" id="KW-0812">Transmembrane</keyword>
<feature type="transmembrane region" description="Helical" evidence="2">
    <location>
        <begin position="332"/>
        <end position="350"/>
    </location>
</feature>
<evidence type="ECO:0000313" key="3">
    <source>
        <dbReference type="EMBL" id="MCX2724423.1"/>
    </source>
</evidence>
<evidence type="ECO:0000256" key="2">
    <source>
        <dbReference type="SAM" id="Phobius"/>
    </source>
</evidence>
<feature type="transmembrane region" description="Helical" evidence="2">
    <location>
        <begin position="438"/>
        <end position="457"/>
    </location>
</feature>
<dbReference type="Pfam" id="PF06123">
    <property type="entry name" value="CreD"/>
    <property type="match status" value="1"/>
</dbReference>
<feature type="transmembrane region" description="Helical" evidence="2">
    <location>
        <begin position="34"/>
        <end position="55"/>
    </location>
</feature>
<organism evidence="3 4">
    <name type="scientific">Roseibium salinum</name>
    <dbReference type="NCBI Taxonomy" id="1604349"/>
    <lineage>
        <taxon>Bacteria</taxon>
        <taxon>Pseudomonadati</taxon>
        <taxon>Pseudomonadota</taxon>
        <taxon>Alphaproteobacteria</taxon>
        <taxon>Hyphomicrobiales</taxon>
        <taxon>Stappiaceae</taxon>
        <taxon>Roseibium</taxon>
    </lineage>
</organism>
<proteinExistence type="predicted"/>
<dbReference type="PANTHER" id="PTHR30092">
    <property type="entry name" value="INNER MEMBRANE PROTEIN CRED"/>
    <property type="match status" value="1"/>
</dbReference>
<protein>
    <submittedName>
        <fullName evidence="3">Cell envelope integrity protein CreD</fullName>
    </submittedName>
</protein>
<dbReference type="InterPro" id="IPR010364">
    <property type="entry name" value="Uncharacterised_IM_CreD"/>
</dbReference>
<dbReference type="RefSeq" id="WP_265964407.1">
    <property type="nucleotide sequence ID" value="NZ_JAPEVI010000003.1"/>
</dbReference>
<feature type="transmembrane region" description="Helical" evidence="2">
    <location>
        <begin position="413"/>
        <end position="432"/>
    </location>
</feature>
<reference evidence="3 4" key="1">
    <citation type="journal article" date="2016" name="Int. J. Syst. Evol. Microbiol.">
        <title>Labrenzia salina sp. nov., isolated from the rhizosphere of the halophyte Arthrocnemum macrostachyum.</title>
        <authorList>
            <person name="Camacho M."/>
            <person name="Redondo-Gomez S."/>
            <person name="Rodriguez-Llorente I."/>
            <person name="Rohde M."/>
            <person name="Sproer C."/>
            <person name="Schumann P."/>
            <person name="Klenk H.P."/>
            <person name="Montero-Calasanz M.D.C."/>
        </authorList>
    </citation>
    <scope>NUCLEOTIDE SEQUENCE [LARGE SCALE GENOMIC DNA]</scope>
    <source>
        <strain evidence="3 4">DSM 29163</strain>
    </source>
</reference>
<feature type="compositionally biased region" description="Polar residues" evidence="1">
    <location>
        <begin position="1"/>
        <end position="12"/>
    </location>
</feature>
<feature type="transmembrane region" description="Helical" evidence="2">
    <location>
        <begin position="362"/>
        <end position="381"/>
    </location>
</feature>
<keyword evidence="2" id="KW-1133">Transmembrane helix</keyword>
<feature type="region of interest" description="Disordered" evidence="1">
    <location>
        <begin position="1"/>
        <end position="21"/>
    </location>
</feature>
<dbReference type="PIRSF" id="PIRSF004548">
    <property type="entry name" value="CreD"/>
    <property type="match status" value="1"/>
</dbReference>
<evidence type="ECO:0000256" key="1">
    <source>
        <dbReference type="SAM" id="MobiDB-lite"/>
    </source>
</evidence>
<comment type="caution">
    <text evidence="3">The sequence shown here is derived from an EMBL/GenBank/DDBJ whole genome shotgun (WGS) entry which is preliminary data.</text>
</comment>
<accession>A0ABT3R5H5</accession>
<dbReference type="NCBIfam" id="NF008712">
    <property type="entry name" value="PRK11715.1-1"/>
    <property type="match status" value="1"/>
</dbReference>
<evidence type="ECO:0000313" key="4">
    <source>
        <dbReference type="Proteomes" id="UP001300261"/>
    </source>
</evidence>
<feature type="transmembrane region" description="Helical" evidence="2">
    <location>
        <begin position="387"/>
        <end position="406"/>
    </location>
</feature>
<name>A0ABT3R5H5_9HYPH</name>
<dbReference type="PANTHER" id="PTHR30092:SF0">
    <property type="entry name" value="INNER MEMBRANE PROTEIN CRED"/>
    <property type="match status" value="1"/>
</dbReference>
<sequence>MTSDTDLNSSDAPSGRQPPAGRSLAFFNSPAAKLVLIGFVTLMLMVPSTFVWVLIEERADRARDVAVDIAKSWGGVQAVNGPYLVVPFSETRVTGSGNKARTEIHQRTAVLFPKKLEVAGDITVEERRKSIYSLPVYKGRFNLKGAFARPPEAMFEPRHGGTIDVAADKAVLVIGIGDVTALKSEVVLALDGVQAIPFEPGLGLLSRNASDTVRSLQSSGINAAVPAPKWRNGFSFNIPLQLNGSTAFYVAPAGQTTKVALQSDWPHPGFTGTFLPETRTISDTGFEADWTIPYLARGTPGVQETDQLPLQDKLLGVKFVDPVNFYQTISRSLKYAIGFISLTFLAVFVLEMRTGWRFHWIQYGLVGLALIIFYVMLLAFAEHAGYGPAYLIAAAAATVLNAVYVGTSLKSRTAGLTMLLVLAVIFSVLFALMQEQDYALLIGSAIAFISLAATMFVTQKIDWSGRTVPMTA</sequence>
<keyword evidence="4" id="KW-1185">Reference proteome</keyword>